<protein>
    <submittedName>
        <fullName evidence="4">Nitroreductase family protein</fullName>
    </submittedName>
</protein>
<evidence type="ECO:0000256" key="1">
    <source>
        <dbReference type="ARBA" id="ARBA00007118"/>
    </source>
</evidence>
<accession>A0A8J7VUC9</accession>
<reference evidence="5 6" key="1">
    <citation type="journal article" date="2021" name="Microbiol. Resour. Announc.">
        <title>Draft Genome Sequence of Coralloluteibacterium stylophorae LMG 29479T.</title>
        <authorList>
            <person name="Karlyshev A.V."/>
            <person name="Kudryashova E.B."/>
            <person name="Ariskina E.V."/>
            <person name="Conroy A.P."/>
            <person name="Abidueva E.Y."/>
        </authorList>
    </citation>
    <scope>NUCLEOTIDE SEQUENCE [LARGE SCALE GENOMIC DNA]</scope>
    <source>
        <strain evidence="5 6">LMG 29479</strain>
    </source>
</reference>
<keyword evidence="6" id="KW-1185">Reference proteome</keyword>
<dbReference type="AlphaFoldDB" id="A0A8J7VUC9"/>
<dbReference type="Pfam" id="PF00881">
    <property type="entry name" value="Nitroreductase"/>
    <property type="match status" value="2"/>
</dbReference>
<dbReference type="SUPFAM" id="SSF55469">
    <property type="entry name" value="FMN-dependent nitroreductase-like"/>
    <property type="match status" value="1"/>
</dbReference>
<organism evidence="4">
    <name type="scientific">Coralloluteibacterium stylophorae</name>
    <dbReference type="NCBI Taxonomy" id="1776034"/>
    <lineage>
        <taxon>Bacteria</taxon>
        <taxon>Pseudomonadati</taxon>
        <taxon>Pseudomonadota</taxon>
        <taxon>Gammaproteobacteria</taxon>
        <taxon>Lysobacterales</taxon>
        <taxon>Lysobacteraceae</taxon>
        <taxon>Coralloluteibacterium</taxon>
    </lineage>
</organism>
<keyword evidence="2" id="KW-0560">Oxidoreductase</keyword>
<dbReference type="Gene3D" id="3.40.109.10">
    <property type="entry name" value="NADH Oxidase"/>
    <property type="match status" value="1"/>
</dbReference>
<dbReference type="GO" id="GO:0016491">
    <property type="term" value="F:oxidoreductase activity"/>
    <property type="evidence" value="ECO:0007669"/>
    <property type="project" value="UniProtKB-KW"/>
</dbReference>
<proteinExistence type="inferred from homology"/>
<dbReference type="EMBL" id="JAGQFT010000098">
    <property type="protein sequence ID" value="MBR0563087.1"/>
    <property type="molecule type" value="Genomic_DNA"/>
</dbReference>
<comment type="caution">
    <text evidence="4">The sequence shown here is derived from an EMBL/GenBank/DDBJ whole genome shotgun (WGS) entry which is preliminary data.</text>
</comment>
<comment type="similarity">
    <text evidence="1">Belongs to the nitroreductase family.</text>
</comment>
<feature type="domain" description="Nitroreductase" evidence="3">
    <location>
        <begin position="193"/>
        <end position="239"/>
    </location>
</feature>
<dbReference type="InterPro" id="IPR029479">
    <property type="entry name" value="Nitroreductase"/>
</dbReference>
<evidence type="ECO:0000313" key="5">
    <source>
        <dbReference type="EMBL" id="MBS7457813.1"/>
    </source>
</evidence>
<feature type="domain" description="Nitroreductase" evidence="3">
    <location>
        <begin position="258"/>
        <end position="337"/>
    </location>
</feature>
<name>A0A8J7VUC9_9GAMM</name>
<evidence type="ECO:0000259" key="3">
    <source>
        <dbReference type="Pfam" id="PF00881"/>
    </source>
</evidence>
<dbReference type="PANTHER" id="PTHR43673:SF10">
    <property type="entry name" value="NADH DEHYDROGENASE_NAD(P)H NITROREDUCTASE XCC3605-RELATED"/>
    <property type="match status" value="1"/>
</dbReference>
<evidence type="ECO:0000313" key="6">
    <source>
        <dbReference type="Proteomes" id="UP000675747"/>
    </source>
</evidence>
<sequence length="365" mass="42005">MISQLKNLAKRLLAIVWIRKLYEATMRGAAEFFGAHRVLSIPYSILTFPTFNREQFAVLRGRRDYYRNLGRQRRTYTELRRNIHRLEKGISMQPRRSVFALDYLIETIEFYEAAVRHHTDGCIEHEELDWGFAVLTEYFSLVDEGNPVVTEAKRRFVATRARFDPGSSRARPYRRAEGTTSAATYQDLLDLALQRRSVRWFKPDAVPRDLVDKALLVGRQSPTACNRLPYEFRIFDDPAMVKTVAAVPFGSAGYSHQIPTIAVVVGRLSHYFSPRDRHVIYVDASLAAMGFMYALETLGLSSSVINWPDFEPLEAKMQRTLGLDYDERVIMLIAIGYADPEGLIPFSQKKPLDVLRRYNELAPRD</sequence>
<dbReference type="Proteomes" id="UP000675747">
    <property type="component" value="Unassembled WGS sequence"/>
</dbReference>
<evidence type="ECO:0000313" key="4">
    <source>
        <dbReference type="EMBL" id="MBR0563087.1"/>
    </source>
</evidence>
<evidence type="ECO:0000256" key="2">
    <source>
        <dbReference type="ARBA" id="ARBA00023002"/>
    </source>
</evidence>
<dbReference type="EMBL" id="JAGQFT020000007">
    <property type="protein sequence ID" value="MBS7457813.1"/>
    <property type="molecule type" value="Genomic_DNA"/>
</dbReference>
<dbReference type="InterPro" id="IPR000415">
    <property type="entry name" value="Nitroreductase-like"/>
</dbReference>
<dbReference type="PANTHER" id="PTHR43673">
    <property type="entry name" value="NAD(P)H NITROREDUCTASE YDGI-RELATED"/>
    <property type="match status" value="1"/>
</dbReference>
<dbReference type="RefSeq" id="WP_211927007.1">
    <property type="nucleotide sequence ID" value="NZ_JAGQFT020000007.1"/>
</dbReference>
<dbReference type="CDD" id="cd02062">
    <property type="entry name" value="Nitro_FMN_reductase"/>
    <property type="match status" value="1"/>
</dbReference>
<reference evidence="4" key="2">
    <citation type="submission" date="2021-04" db="EMBL/GenBank/DDBJ databases">
        <authorList>
            <person name="Karlyshev A.V."/>
        </authorList>
    </citation>
    <scope>NUCLEOTIDE SEQUENCE</scope>
    <source>
        <strain evidence="4">LMG 29479</strain>
    </source>
</reference>
<gene>
    <name evidence="5" type="ORF">KB893_011795</name>
    <name evidence="4" type="ORF">KB893_11260</name>
</gene>